<protein>
    <recommendedName>
        <fullName evidence="3">Tetratricopeptide repeat protein</fullName>
    </recommendedName>
</protein>
<reference evidence="1" key="1">
    <citation type="submission" date="2021-03" db="EMBL/GenBank/DDBJ databases">
        <title>Chromosome level genome of the anhydrobiotic midge Polypedilum vanderplanki.</title>
        <authorList>
            <person name="Yoshida Y."/>
            <person name="Kikawada T."/>
            <person name="Gusev O."/>
        </authorList>
    </citation>
    <scope>NUCLEOTIDE SEQUENCE</scope>
    <source>
        <strain evidence="1">NIAS01</strain>
        <tissue evidence="1">Whole body or cell culture</tissue>
    </source>
</reference>
<comment type="caution">
    <text evidence="1">The sequence shown here is derived from an EMBL/GenBank/DDBJ whole genome shotgun (WGS) entry which is preliminary data.</text>
</comment>
<organism evidence="1 2">
    <name type="scientific">Polypedilum vanderplanki</name>
    <name type="common">Sleeping chironomid midge</name>
    <dbReference type="NCBI Taxonomy" id="319348"/>
    <lineage>
        <taxon>Eukaryota</taxon>
        <taxon>Metazoa</taxon>
        <taxon>Ecdysozoa</taxon>
        <taxon>Arthropoda</taxon>
        <taxon>Hexapoda</taxon>
        <taxon>Insecta</taxon>
        <taxon>Pterygota</taxon>
        <taxon>Neoptera</taxon>
        <taxon>Endopterygota</taxon>
        <taxon>Diptera</taxon>
        <taxon>Nematocera</taxon>
        <taxon>Chironomoidea</taxon>
        <taxon>Chironomidae</taxon>
        <taxon>Chironominae</taxon>
        <taxon>Polypedilum</taxon>
        <taxon>Polypedilum</taxon>
    </lineage>
</organism>
<dbReference type="EMBL" id="JADBJN010000004">
    <property type="protein sequence ID" value="KAG5669238.1"/>
    <property type="molecule type" value="Genomic_DNA"/>
</dbReference>
<dbReference type="AlphaFoldDB" id="A0A9J6BII8"/>
<evidence type="ECO:0000313" key="2">
    <source>
        <dbReference type="Proteomes" id="UP001107558"/>
    </source>
</evidence>
<dbReference type="Proteomes" id="UP001107558">
    <property type="component" value="Chromosome 4"/>
</dbReference>
<accession>A0A9J6BII8</accession>
<gene>
    <name evidence="1" type="ORF">PVAND_017130</name>
</gene>
<sequence>MSHISDFTEKNIKILYDGFDAEKGIEIEESEDFTCIRFQSTNWEQAHRPSSARFHYENPETYCLQSRASTSRLIKKIFNFEKFFDKITGIFLGDSKDDAIKESSRLGVEKFIKGDLKEAERFFKIAYKNAEIDSNEENINKELLNVTNLIIEADSDLKKEKYNDYVLKMQNAYITCQNGTMKSIIADKRNCQAEIFSQMAEIFFSERKYEETEKFYKFAFKLCTGEYPKKEEFEAVMNGCQNCE</sequence>
<evidence type="ECO:0000313" key="1">
    <source>
        <dbReference type="EMBL" id="KAG5669238.1"/>
    </source>
</evidence>
<keyword evidence="2" id="KW-1185">Reference proteome</keyword>
<proteinExistence type="predicted"/>
<evidence type="ECO:0008006" key="3">
    <source>
        <dbReference type="Google" id="ProtNLM"/>
    </source>
</evidence>
<name>A0A9J6BII8_POLVA</name>